<gene>
    <name evidence="1" type="ORF">FPZ44_14315</name>
</gene>
<keyword evidence="2" id="KW-1185">Reference proteome</keyword>
<proteinExistence type="predicted"/>
<name>A0A559J2P3_9BACL</name>
<dbReference type="RefSeq" id="WP_144991237.1">
    <property type="nucleotide sequence ID" value="NZ_VNJK01000001.1"/>
</dbReference>
<protein>
    <submittedName>
        <fullName evidence="1">Uncharacterized protein</fullName>
    </submittedName>
</protein>
<dbReference type="Proteomes" id="UP000318102">
    <property type="component" value="Unassembled WGS sequence"/>
</dbReference>
<dbReference type="OrthoDB" id="1898772at2"/>
<evidence type="ECO:0000313" key="1">
    <source>
        <dbReference type="EMBL" id="TVX94122.1"/>
    </source>
</evidence>
<dbReference type="EMBL" id="VNJK01000001">
    <property type="protein sequence ID" value="TVX94122.1"/>
    <property type="molecule type" value="Genomic_DNA"/>
</dbReference>
<sequence>MSGTKWLYINNKFKVYKVPNPINHKYKPIKELAEQEVLQLLLYYETYERKPSKLILMEFDRITLDSEGGYQLTEEEG</sequence>
<accession>A0A559J2P3</accession>
<dbReference type="AlphaFoldDB" id="A0A559J2P3"/>
<organism evidence="1 2">
    <name type="scientific">Paenibacillus agilis</name>
    <dbReference type="NCBI Taxonomy" id="3020863"/>
    <lineage>
        <taxon>Bacteria</taxon>
        <taxon>Bacillati</taxon>
        <taxon>Bacillota</taxon>
        <taxon>Bacilli</taxon>
        <taxon>Bacillales</taxon>
        <taxon>Paenibacillaceae</taxon>
        <taxon>Paenibacillus</taxon>
    </lineage>
</organism>
<comment type="caution">
    <text evidence="1">The sequence shown here is derived from an EMBL/GenBank/DDBJ whole genome shotgun (WGS) entry which is preliminary data.</text>
</comment>
<evidence type="ECO:0000313" key="2">
    <source>
        <dbReference type="Proteomes" id="UP000318102"/>
    </source>
</evidence>
<reference evidence="1 2" key="1">
    <citation type="submission" date="2019-07" db="EMBL/GenBank/DDBJ databases">
        <authorList>
            <person name="Kim J."/>
        </authorList>
    </citation>
    <scope>NUCLEOTIDE SEQUENCE [LARGE SCALE GENOMIC DNA]</scope>
    <source>
        <strain evidence="1 2">N4</strain>
    </source>
</reference>